<reference evidence="1" key="1">
    <citation type="journal article" date="2017" name="Nature">
        <title>The sunflower genome provides insights into oil metabolism, flowering and Asterid evolution.</title>
        <authorList>
            <person name="Badouin H."/>
            <person name="Gouzy J."/>
            <person name="Grassa C.J."/>
            <person name="Murat F."/>
            <person name="Staton S.E."/>
            <person name="Cottret L."/>
            <person name="Lelandais-Briere C."/>
            <person name="Owens G.L."/>
            <person name="Carrere S."/>
            <person name="Mayjonade B."/>
            <person name="Legrand L."/>
            <person name="Gill N."/>
            <person name="Kane N.C."/>
            <person name="Bowers J.E."/>
            <person name="Hubner S."/>
            <person name="Bellec A."/>
            <person name="Berard A."/>
            <person name="Berges H."/>
            <person name="Blanchet N."/>
            <person name="Boniface M.C."/>
            <person name="Brunel D."/>
            <person name="Catrice O."/>
            <person name="Chaidir N."/>
            <person name="Claudel C."/>
            <person name="Donnadieu C."/>
            <person name="Faraut T."/>
            <person name="Fievet G."/>
            <person name="Helmstetter N."/>
            <person name="King M."/>
            <person name="Knapp S.J."/>
            <person name="Lai Z."/>
            <person name="Le Paslier M.C."/>
            <person name="Lippi Y."/>
            <person name="Lorenzon L."/>
            <person name="Mandel J.R."/>
            <person name="Marage G."/>
            <person name="Marchand G."/>
            <person name="Marquand E."/>
            <person name="Bret-Mestries E."/>
            <person name="Morien E."/>
            <person name="Nambeesan S."/>
            <person name="Nguyen T."/>
            <person name="Pegot-Espagnet P."/>
            <person name="Pouilly N."/>
            <person name="Raftis F."/>
            <person name="Sallet E."/>
            <person name="Schiex T."/>
            <person name="Thomas J."/>
            <person name="Vandecasteele C."/>
            <person name="Vares D."/>
            <person name="Vear F."/>
            <person name="Vautrin S."/>
            <person name="Crespi M."/>
            <person name="Mangin B."/>
            <person name="Burke J.M."/>
            <person name="Salse J."/>
            <person name="Munos S."/>
            <person name="Vincourt P."/>
            <person name="Rieseberg L.H."/>
            <person name="Langlade N.B."/>
        </authorList>
    </citation>
    <scope>NUCLEOTIDE SEQUENCE</scope>
    <source>
        <tissue evidence="1">Leaves</tissue>
    </source>
</reference>
<protein>
    <submittedName>
        <fullName evidence="1">P-type H(+)-exporting transporter</fullName>
    </submittedName>
</protein>
<proteinExistence type="predicted"/>
<dbReference type="EMBL" id="MNCJ02000322">
    <property type="protein sequence ID" value="KAF5800186.1"/>
    <property type="molecule type" value="Genomic_DNA"/>
</dbReference>
<reference evidence="1" key="2">
    <citation type="submission" date="2020-06" db="EMBL/GenBank/DDBJ databases">
        <title>Helianthus annuus Genome sequencing and assembly Release 2.</title>
        <authorList>
            <person name="Gouzy J."/>
            <person name="Langlade N."/>
            <person name="Munos S."/>
        </authorList>
    </citation>
    <scope>NUCLEOTIDE SEQUENCE</scope>
    <source>
        <tissue evidence="1">Leaves</tissue>
    </source>
</reference>
<evidence type="ECO:0000313" key="1">
    <source>
        <dbReference type="EMBL" id="KAF5800186.1"/>
    </source>
</evidence>
<dbReference type="Gramene" id="mRNA:HanXRQr2_Chr07g0313151">
    <property type="protein sequence ID" value="mRNA:HanXRQr2_Chr07g0313151"/>
    <property type="gene ID" value="HanXRQr2_Chr07g0313151"/>
</dbReference>
<dbReference type="AlphaFoldDB" id="A0A9K3INK3"/>
<organism evidence="1 2">
    <name type="scientific">Helianthus annuus</name>
    <name type="common">Common sunflower</name>
    <dbReference type="NCBI Taxonomy" id="4232"/>
    <lineage>
        <taxon>Eukaryota</taxon>
        <taxon>Viridiplantae</taxon>
        <taxon>Streptophyta</taxon>
        <taxon>Embryophyta</taxon>
        <taxon>Tracheophyta</taxon>
        <taxon>Spermatophyta</taxon>
        <taxon>Magnoliopsida</taxon>
        <taxon>eudicotyledons</taxon>
        <taxon>Gunneridae</taxon>
        <taxon>Pentapetalae</taxon>
        <taxon>asterids</taxon>
        <taxon>campanulids</taxon>
        <taxon>Asterales</taxon>
        <taxon>Asteraceae</taxon>
        <taxon>Asteroideae</taxon>
        <taxon>Heliantheae alliance</taxon>
        <taxon>Heliantheae</taxon>
        <taxon>Helianthus</taxon>
    </lineage>
</organism>
<accession>A0A9K3INK3</accession>
<sequence length="187" mass="20468">MDLFSYLVILLNKFWSYQLFTGYFSLITQLSKLACKSGDMAFLLFNQIEVESGGMELDVVLETVPEINEVVGNASHCSNSKSYPVIVLGDSGVGKVSLMNQYPVGGVARRNAPVPPIEASEVGEPYDGQLSPAVVQKIREEVLCNGKWNEEDAYLETSSVLSYKLGDVIPVDARLLQGVDQSALIRD</sequence>
<gene>
    <name evidence="1" type="ORF">HanXRQr2_Chr07g0313151</name>
</gene>
<keyword evidence="2" id="KW-1185">Reference proteome</keyword>
<evidence type="ECO:0000313" key="2">
    <source>
        <dbReference type="Proteomes" id="UP000215914"/>
    </source>
</evidence>
<dbReference type="Proteomes" id="UP000215914">
    <property type="component" value="Unassembled WGS sequence"/>
</dbReference>
<name>A0A9K3INK3_HELAN</name>
<comment type="caution">
    <text evidence="1">The sequence shown here is derived from an EMBL/GenBank/DDBJ whole genome shotgun (WGS) entry which is preliminary data.</text>
</comment>